<keyword evidence="3" id="KW-1185">Reference proteome</keyword>
<evidence type="ECO:0000256" key="1">
    <source>
        <dbReference type="SAM" id="Phobius"/>
    </source>
</evidence>
<dbReference type="AlphaFoldDB" id="A0A9W9BKB9"/>
<reference evidence="2" key="1">
    <citation type="submission" date="2022-10" db="EMBL/GenBank/DDBJ databases">
        <title>Tapping the CABI collections for fungal endophytes: first genome assemblies for Collariella, Neodidymelliopsis, Ascochyta clinopodiicola, Didymella pomorum, Didymosphaeria variabile, Neocosmospora piperis and Neocucurbitaria cava.</title>
        <authorList>
            <person name="Hill R."/>
        </authorList>
    </citation>
    <scope>NUCLEOTIDE SEQUENCE</scope>
    <source>
        <strain evidence="2">IMI 366586</strain>
    </source>
</reference>
<dbReference type="EMBL" id="JAPEUR010000266">
    <property type="protein sequence ID" value="KAJ4313176.1"/>
    <property type="molecule type" value="Genomic_DNA"/>
</dbReference>
<name>A0A9W9BKB9_9HYPO</name>
<evidence type="ECO:0000313" key="3">
    <source>
        <dbReference type="Proteomes" id="UP001140502"/>
    </source>
</evidence>
<keyword evidence="1" id="KW-0812">Transmembrane</keyword>
<evidence type="ECO:0000313" key="2">
    <source>
        <dbReference type="EMBL" id="KAJ4313176.1"/>
    </source>
</evidence>
<accession>A0A9W9BKB9</accession>
<sequence>MLIPHGIIALVVAGAAMAGGLFGWLRNPKLDLTQAESLLSPAGLICHSHEKLAQLQLLALDKPTTLFSVLRLDSPKPPFDPPHNCAYPYSPNYKATKRAITNAWTEMSDNHDGNMREWRDAFSMAAFTLLNDTSRTIYMKDVLPKLNNAKGRGGSDTVIRDFCKKK</sequence>
<organism evidence="2 3">
    <name type="scientific">Fusarium piperis</name>
    <dbReference type="NCBI Taxonomy" id="1435070"/>
    <lineage>
        <taxon>Eukaryota</taxon>
        <taxon>Fungi</taxon>
        <taxon>Dikarya</taxon>
        <taxon>Ascomycota</taxon>
        <taxon>Pezizomycotina</taxon>
        <taxon>Sordariomycetes</taxon>
        <taxon>Hypocreomycetidae</taxon>
        <taxon>Hypocreales</taxon>
        <taxon>Nectriaceae</taxon>
        <taxon>Fusarium</taxon>
        <taxon>Fusarium solani species complex</taxon>
    </lineage>
</organism>
<proteinExistence type="predicted"/>
<keyword evidence="1" id="KW-1133">Transmembrane helix</keyword>
<comment type="caution">
    <text evidence="2">The sequence shown here is derived from an EMBL/GenBank/DDBJ whole genome shotgun (WGS) entry which is preliminary data.</text>
</comment>
<feature type="transmembrane region" description="Helical" evidence="1">
    <location>
        <begin position="6"/>
        <end position="25"/>
    </location>
</feature>
<gene>
    <name evidence="2" type="ORF">N0V84_009555</name>
</gene>
<dbReference type="Proteomes" id="UP001140502">
    <property type="component" value="Unassembled WGS sequence"/>
</dbReference>
<keyword evidence="1" id="KW-0472">Membrane</keyword>
<protein>
    <submittedName>
        <fullName evidence="2">Uncharacterized protein</fullName>
    </submittedName>
</protein>
<dbReference type="OrthoDB" id="5047890at2759"/>